<dbReference type="GeneID" id="89508461"/>
<dbReference type="STRING" id="1121131.SAMN02745229_01813"/>
<organism evidence="1 2">
    <name type="scientific">Butyrivibrio fibrisolvens DSM 3071</name>
    <dbReference type="NCBI Taxonomy" id="1121131"/>
    <lineage>
        <taxon>Bacteria</taxon>
        <taxon>Bacillati</taxon>
        <taxon>Bacillota</taxon>
        <taxon>Clostridia</taxon>
        <taxon>Lachnospirales</taxon>
        <taxon>Lachnospiraceae</taxon>
        <taxon>Butyrivibrio</taxon>
    </lineage>
</organism>
<evidence type="ECO:0000313" key="1">
    <source>
        <dbReference type="EMBL" id="SHI17078.1"/>
    </source>
</evidence>
<keyword evidence="2" id="KW-1185">Reference proteome</keyword>
<gene>
    <name evidence="1" type="ORF">SAMN02745229_01813</name>
</gene>
<dbReference type="Proteomes" id="UP000184278">
    <property type="component" value="Unassembled WGS sequence"/>
</dbReference>
<name>A0A1M5YZ65_BUTFI</name>
<protein>
    <submittedName>
        <fullName evidence="1">Uncharacterized protein</fullName>
    </submittedName>
</protein>
<evidence type="ECO:0000313" key="2">
    <source>
        <dbReference type="Proteomes" id="UP000184278"/>
    </source>
</evidence>
<reference evidence="2" key="1">
    <citation type="submission" date="2016-11" db="EMBL/GenBank/DDBJ databases">
        <authorList>
            <person name="Varghese N."/>
            <person name="Submissions S."/>
        </authorList>
    </citation>
    <scope>NUCLEOTIDE SEQUENCE [LARGE SCALE GENOMIC DNA]</scope>
    <source>
        <strain evidence="2">DSM 3071</strain>
    </source>
</reference>
<dbReference type="AlphaFoldDB" id="A0A1M5YZ65"/>
<dbReference type="RefSeq" id="WP_073387160.1">
    <property type="nucleotide sequence ID" value="NZ_FQXK01000014.1"/>
</dbReference>
<dbReference type="OrthoDB" id="2004487at2"/>
<dbReference type="EMBL" id="FQXK01000014">
    <property type="protein sequence ID" value="SHI17078.1"/>
    <property type="molecule type" value="Genomic_DNA"/>
</dbReference>
<sequence>MKRILYYTDVLPLLSKKEAALDKIQRNLEIFSSNSDKIRVIWHPYEKCEEYMKLNHFELMDQYQKIVEDFKNGSFGEFDETSDLKALTDSCDAYYGDYSDAVYFMQESKKPVMIQNIDV</sequence>
<proteinExistence type="predicted"/>
<accession>A0A1M5YZ65</accession>